<gene>
    <name evidence="3" type="ORF">BEMITA_LOCUS8539</name>
</gene>
<dbReference type="GO" id="GO:0008270">
    <property type="term" value="F:zinc ion binding"/>
    <property type="evidence" value="ECO:0007669"/>
    <property type="project" value="UniProtKB-KW"/>
</dbReference>
<protein>
    <recommendedName>
        <fullName evidence="2">C2H2-type domain-containing protein</fullName>
    </recommendedName>
</protein>
<sequence>MTLVLTDVRAFLEDDSKWCYECMLCGVQSYVLEAMTAHITERHRLSTQLDTFYLKFDRNLSPHNYNCFLCSASFAMYSSRKMHLRSHSDVTVCPICKHDFLTNGRLLKHIEDWHSLPVDPDDLTKHRN</sequence>
<proteinExistence type="predicted"/>
<dbReference type="InterPro" id="IPR013087">
    <property type="entry name" value="Znf_C2H2_type"/>
</dbReference>
<dbReference type="AlphaFoldDB" id="A0A9P0ADY7"/>
<dbReference type="Proteomes" id="UP001152759">
    <property type="component" value="Chromosome 5"/>
</dbReference>
<evidence type="ECO:0000313" key="3">
    <source>
        <dbReference type="EMBL" id="CAH0389744.1"/>
    </source>
</evidence>
<dbReference type="SUPFAM" id="SSF57667">
    <property type="entry name" value="beta-beta-alpha zinc fingers"/>
    <property type="match status" value="1"/>
</dbReference>
<evidence type="ECO:0000313" key="4">
    <source>
        <dbReference type="Proteomes" id="UP001152759"/>
    </source>
</evidence>
<organism evidence="3 4">
    <name type="scientific">Bemisia tabaci</name>
    <name type="common">Sweetpotato whitefly</name>
    <name type="synonym">Aleurodes tabaci</name>
    <dbReference type="NCBI Taxonomy" id="7038"/>
    <lineage>
        <taxon>Eukaryota</taxon>
        <taxon>Metazoa</taxon>
        <taxon>Ecdysozoa</taxon>
        <taxon>Arthropoda</taxon>
        <taxon>Hexapoda</taxon>
        <taxon>Insecta</taxon>
        <taxon>Pterygota</taxon>
        <taxon>Neoptera</taxon>
        <taxon>Paraneoptera</taxon>
        <taxon>Hemiptera</taxon>
        <taxon>Sternorrhyncha</taxon>
        <taxon>Aleyrodoidea</taxon>
        <taxon>Aleyrodidae</taxon>
        <taxon>Aleyrodinae</taxon>
        <taxon>Bemisia</taxon>
    </lineage>
</organism>
<reference evidence="3" key="1">
    <citation type="submission" date="2021-12" db="EMBL/GenBank/DDBJ databases">
        <authorList>
            <person name="King R."/>
        </authorList>
    </citation>
    <scope>NUCLEOTIDE SEQUENCE</scope>
</reference>
<dbReference type="SMART" id="SM00355">
    <property type="entry name" value="ZnF_C2H2"/>
    <property type="match status" value="3"/>
</dbReference>
<keyword evidence="1" id="KW-0862">Zinc</keyword>
<dbReference type="PROSITE" id="PS00028">
    <property type="entry name" value="ZINC_FINGER_C2H2_1"/>
    <property type="match status" value="2"/>
</dbReference>
<name>A0A9P0ADY7_BEMTA</name>
<dbReference type="EMBL" id="OU963866">
    <property type="protein sequence ID" value="CAH0389744.1"/>
    <property type="molecule type" value="Genomic_DNA"/>
</dbReference>
<keyword evidence="1" id="KW-0863">Zinc-finger</keyword>
<feature type="domain" description="C2H2-type" evidence="2">
    <location>
        <begin position="65"/>
        <end position="88"/>
    </location>
</feature>
<dbReference type="Gene3D" id="3.30.160.60">
    <property type="entry name" value="Classic Zinc Finger"/>
    <property type="match status" value="1"/>
</dbReference>
<keyword evidence="4" id="KW-1185">Reference proteome</keyword>
<accession>A0A9P0ADY7</accession>
<keyword evidence="1" id="KW-0479">Metal-binding</keyword>
<evidence type="ECO:0000256" key="1">
    <source>
        <dbReference type="PROSITE-ProRule" id="PRU00042"/>
    </source>
</evidence>
<dbReference type="InterPro" id="IPR036236">
    <property type="entry name" value="Znf_C2H2_sf"/>
</dbReference>
<evidence type="ECO:0000259" key="2">
    <source>
        <dbReference type="PROSITE" id="PS50157"/>
    </source>
</evidence>
<dbReference type="PROSITE" id="PS50157">
    <property type="entry name" value="ZINC_FINGER_C2H2_2"/>
    <property type="match status" value="1"/>
</dbReference>